<feature type="region of interest" description="Disordered" evidence="1">
    <location>
        <begin position="192"/>
        <end position="303"/>
    </location>
</feature>
<feature type="compositionally biased region" description="Low complexity" evidence="1">
    <location>
        <begin position="54"/>
        <end position="70"/>
    </location>
</feature>
<proteinExistence type="predicted"/>
<accession>A0A194WTP4</accession>
<feature type="region of interest" description="Disordered" evidence="1">
    <location>
        <begin position="37"/>
        <end position="157"/>
    </location>
</feature>
<feature type="transmembrane region" description="Helical" evidence="2">
    <location>
        <begin position="315"/>
        <end position="337"/>
    </location>
</feature>
<dbReference type="AlphaFoldDB" id="A0A194WTP4"/>
<protein>
    <submittedName>
        <fullName evidence="3">Uncharacterized protein</fullName>
    </submittedName>
</protein>
<feature type="region of interest" description="Disordered" evidence="1">
    <location>
        <begin position="1"/>
        <end position="24"/>
    </location>
</feature>
<keyword evidence="2" id="KW-1133">Transmembrane helix</keyword>
<feature type="compositionally biased region" description="Polar residues" evidence="1">
    <location>
        <begin position="230"/>
        <end position="258"/>
    </location>
</feature>
<keyword evidence="2" id="KW-0472">Membrane</keyword>
<sequence length="899" mass="97854">MEAPLVSEKTQSEVVAKAPTSNATAQQFKIVKVRKPDGTIVKVKRPITAEEAAKLTAAPAKPEPSSAELPKPTQNVETPDSTPKSTSATSKTPTPETKKADEGEKSSSEGVEKMSAPQKAPDSEKVSTTPSQDPAESKAPVPAPAGQSPLSKTDRTLNTVAHGARLYKGLHRLHRGSSRLVSVLAPQWDIDDWQEGDEDFSDDDDDDNDEDEEKYESDDEQDTKHEAASSELSSATKGLAHSTASNIPTMNTPRSQIEISEKKSEPAAALPQPKKTAVVNEKEVSGSDLDNGSLEKSGPEGGKNLQKKYKDWSRYIIWAIMILFPLLFMIIGILVAVRDGQPVGDSLGDGTNQALSVAISVWPIIFAAIVAQSLRAYATYRVERGVRLMTLEQLVNSNSVASSIKQPFLLRRFNWITVALLVLWGLSPLATQAMQRISKTKSDDYITPSWLRYVDTAKNNSNYLSAPSDEFSNVEADFNRLYSAAFLPTYVTLGSDPYNNALIPLLDDPSNKTHWQDVDPTAGYYYLDYASAYGVPVAVMNSSFSDDYFSDTATFNVTISTGYLAFTCPPLRIVDLDFIDNSTLTTGYAEEATLYLDLTPMSGHTNGSLALASMITRNTTAAHPFDLDTGVDGFNYTFAYTNCTFSQVFVDANVSCQSGSCYTYAIRPTNLTNTTLTPGFLDSGSANWVTGILGSSGYTNDSVPTATDTERYLISNGRLSDSLPRMNLTTVDLDDFTYNLAFLMNTFWSIGFAPKNLTNVFYNSTSEPFNKDLGSSPLVSWAAGSKIDSYEIYVTKWGWLAALMICSVFLLLAGIFSIWWDARTVSPDVLGFASSVVRKSKYVQLPPVASAASGAERARALGDVRVMMQDVKPSATVGRIALGTAHPNAQRLQPGRTYR</sequence>
<evidence type="ECO:0000313" key="3">
    <source>
        <dbReference type="EMBL" id="KUJ11328.1"/>
    </source>
</evidence>
<feature type="compositionally biased region" description="Acidic residues" evidence="1">
    <location>
        <begin position="192"/>
        <end position="221"/>
    </location>
</feature>
<feature type="transmembrane region" description="Helical" evidence="2">
    <location>
        <begin position="413"/>
        <end position="431"/>
    </location>
</feature>
<dbReference type="GeneID" id="28815849"/>
<feature type="transmembrane region" description="Helical" evidence="2">
    <location>
        <begin position="357"/>
        <end position="378"/>
    </location>
</feature>
<feature type="compositionally biased region" description="Basic and acidic residues" evidence="1">
    <location>
        <begin position="96"/>
        <end position="112"/>
    </location>
</feature>
<organism evidence="3 4">
    <name type="scientific">Mollisia scopiformis</name>
    <name type="common">Conifer needle endophyte fungus</name>
    <name type="synonym">Phialocephala scopiformis</name>
    <dbReference type="NCBI Taxonomy" id="149040"/>
    <lineage>
        <taxon>Eukaryota</taxon>
        <taxon>Fungi</taxon>
        <taxon>Dikarya</taxon>
        <taxon>Ascomycota</taxon>
        <taxon>Pezizomycotina</taxon>
        <taxon>Leotiomycetes</taxon>
        <taxon>Helotiales</taxon>
        <taxon>Mollisiaceae</taxon>
        <taxon>Mollisia</taxon>
    </lineage>
</organism>
<dbReference type="KEGG" id="psco:LY89DRAFT_242512"/>
<evidence type="ECO:0000313" key="4">
    <source>
        <dbReference type="Proteomes" id="UP000070700"/>
    </source>
</evidence>
<gene>
    <name evidence="3" type="ORF">LY89DRAFT_242512</name>
</gene>
<dbReference type="RefSeq" id="XP_018065683.1">
    <property type="nucleotide sequence ID" value="XM_018206123.1"/>
</dbReference>
<evidence type="ECO:0000256" key="2">
    <source>
        <dbReference type="SAM" id="Phobius"/>
    </source>
</evidence>
<evidence type="ECO:0000256" key="1">
    <source>
        <dbReference type="SAM" id="MobiDB-lite"/>
    </source>
</evidence>
<keyword evidence="4" id="KW-1185">Reference proteome</keyword>
<dbReference type="OrthoDB" id="3692311at2759"/>
<feature type="compositionally biased region" description="Polar residues" evidence="1">
    <location>
        <begin position="148"/>
        <end position="157"/>
    </location>
</feature>
<dbReference type="Proteomes" id="UP000070700">
    <property type="component" value="Unassembled WGS sequence"/>
</dbReference>
<dbReference type="EMBL" id="KQ947427">
    <property type="protein sequence ID" value="KUJ11328.1"/>
    <property type="molecule type" value="Genomic_DNA"/>
</dbReference>
<feature type="compositionally biased region" description="Polar residues" evidence="1">
    <location>
        <begin position="8"/>
        <end position="24"/>
    </location>
</feature>
<reference evidence="3 4" key="1">
    <citation type="submission" date="2015-10" db="EMBL/GenBank/DDBJ databases">
        <title>Full genome of DAOMC 229536 Phialocephala scopiformis, a fungal endophyte of spruce producing the potent anti-insectan compound rugulosin.</title>
        <authorList>
            <consortium name="DOE Joint Genome Institute"/>
            <person name="Walker A.K."/>
            <person name="Frasz S.L."/>
            <person name="Seifert K.A."/>
            <person name="Miller J.D."/>
            <person name="Mondo S.J."/>
            <person name="Labutti K."/>
            <person name="Lipzen A."/>
            <person name="Dockter R."/>
            <person name="Kennedy M."/>
            <person name="Grigoriev I.V."/>
            <person name="Spatafora J.W."/>
        </authorList>
    </citation>
    <scope>NUCLEOTIDE SEQUENCE [LARGE SCALE GENOMIC DNA]</scope>
    <source>
        <strain evidence="3 4">CBS 120377</strain>
    </source>
</reference>
<dbReference type="InParanoid" id="A0A194WTP4"/>
<feature type="transmembrane region" description="Helical" evidence="2">
    <location>
        <begin position="797"/>
        <end position="820"/>
    </location>
</feature>
<feature type="compositionally biased region" description="Low complexity" evidence="1">
    <location>
        <begin position="78"/>
        <end position="95"/>
    </location>
</feature>
<name>A0A194WTP4_MOLSC</name>
<keyword evidence="2" id="KW-0812">Transmembrane</keyword>